<dbReference type="PANTHER" id="PTHR13504:SF38">
    <property type="entry name" value="FIDO DOMAIN-CONTAINING PROTEIN"/>
    <property type="match status" value="1"/>
</dbReference>
<dbReference type="AlphaFoldDB" id="G0JSB7"/>
<dbReference type="PROSITE" id="PS51459">
    <property type="entry name" value="FIDO"/>
    <property type="match status" value="1"/>
</dbReference>
<feature type="site" description="Important for autoinhibition of adenylyltransferase activity" evidence="3">
    <location>
        <position position="32"/>
    </location>
</feature>
<proteinExistence type="predicted"/>
<gene>
    <name evidence="6" type="ORF">Acife_1577</name>
</gene>
<evidence type="ECO:0000313" key="6">
    <source>
        <dbReference type="EMBL" id="AEM47714.1"/>
    </source>
</evidence>
<dbReference type="InterPro" id="IPR003812">
    <property type="entry name" value="Fido"/>
</dbReference>
<feature type="binding site" evidence="2">
    <location>
        <begin position="179"/>
        <end position="186"/>
    </location>
    <ligand>
        <name>ATP</name>
        <dbReference type="ChEBI" id="CHEBI:30616"/>
    </ligand>
</feature>
<dbReference type="InterPro" id="IPR040198">
    <property type="entry name" value="Fido_containing"/>
</dbReference>
<feature type="domain" description="Fido" evidence="5">
    <location>
        <begin position="82"/>
        <end position="231"/>
    </location>
</feature>
<evidence type="ECO:0000256" key="1">
    <source>
        <dbReference type="PIRSR" id="PIRSR640198-1"/>
    </source>
</evidence>
<evidence type="ECO:0000256" key="3">
    <source>
        <dbReference type="PIRSR" id="PIRSR640198-3"/>
    </source>
</evidence>
<accession>G0JSB7</accession>
<keyword evidence="2" id="KW-0547">Nucleotide-binding</keyword>
<dbReference type="Pfam" id="PF02661">
    <property type="entry name" value="Fic"/>
    <property type="match status" value="1"/>
</dbReference>
<dbReference type="Proteomes" id="UP000009220">
    <property type="component" value="Chromosome"/>
</dbReference>
<dbReference type="EMBL" id="CP002985">
    <property type="protein sequence ID" value="AEM47714.1"/>
    <property type="molecule type" value="Genomic_DNA"/>
</dbReference>
<dbReference type="HOGENOM" id="CLU_979217_0_0_6"/>
<dbReference type="SUPFAM" id="SSF140931">
    <property type="entry name" value="Fic-like"/>
    <property type="match status" value="1"/>
</dbReference>
<dbReference type="GO" id="GO:0005524">
    <property type="term" value="F:ATP binding"/>
    <property type="evidence" value="ECO:0007669"/>
    <property type="project" value="UniProtKB-KW"/>
</dbReference>
<dbReference type="STRING" id="743299.Acife_1577"/>
<dbReference type="InterPro" id="IPR036597">
    <property type="entry name" value="Fido-like_dom_sf"/>
</dbReference>
<dbReference type="Gene3D" id="1.10.3290.10">
    <property type="entry name" value="Fido-like domain"/>
    <property type="match status" value="1"/>
</dbReference>
<keyword evidence="2" id="KW-0067">ATP-binding</keyword>
<evidence type="ECO:0000256" key="4">
    <source>
        <dbReference type="SAM" id="MobiDB-lite"/>
    </source>
</evidence>
<evidence type="ECO:0000259" key="5">
    <source>
        <dbReference type="PROSITE" id="PS51459"/>
    </source>
</evidence>
<dbReference type="PANTHER" id="PTHR13504">
    <property type="entry name" value="FIDO DOMAIN-CONTAINING PROTEIN DDB_G0283145"/>
    <property type="match status" value="1"/>
</dbReference>
<dbReference type="KEGG" id="afi:Acife_1577"/>
<feature type="active site" evidence="1">
    <location>
        <position position="175"/>
    </location>
</feature>
<organism evidence="6 7">
    <name type="scientific">Acidithiobacillus ferrivorans SS3</name>
    <dbReference type="NCBI Taxonomy" id="743299"/>
    <lineage>
        <taxon>Bacteria</taxon>
        <taxon>Pseudomonadati</taxon>
        <taxon>Pseudomonadota</taxon>
        <taxon>Acidithiobacillia</taxon>
        <taxon>Acidithiobacillales</taxon>
        <taxon>Acidithiobacillaceae</taxon>
        <taxon>Acidithiobacillus</taxon>
    </lineage>
</organism>
<dbReference type="RefSeq" id="WP_014028970.1">
    <property type="nucleotide sequence ID" value="NC_015942.1"/>
</dbReference>
<sequence>MNPFYAKLDADIKATLLAQIRNLWTHTSTAIEGNSLTLGDTAFVLEEGLTVAGKPLRDHQEIYGHAKAIEIVYAWMDKQSSLQEEDLFALHRTVLTEAIMDIYKPVGKWKNESNFTNYIGNDGRQHLREFPAPKKIPTLMSQWLEKLNQFCAKPLTGINAVGAYASLHLDFVTIHPFFDGNGRVARLISNLPVLRSGFPPIVVPTEARQEYKRSISDYQVTIPELERLETLPGLPDNLERDHFRGLCRSYWEPTQTLLREAMEMQKKRDVQRSAAPEHEEDHGAGDNIGR</sequence>
<feature type="region of interest" description="Disordered" evidence="4">
    <location>
        <begin position="264"/>
        <end position="290"/>
    </location>
</feature>
<dbReference type="eggNOG" id="COG3177">
    <property type="taxonomic scope" value="Bacteria"/>
</dbReference>
<evidence type="ECO:0000313" key="7">
    <source>
        <dbReference type="Proteomes" id="UP000009220"/>
    </source>
</evidence>
<name>G0JSB7_9PROT</name>
<reference evidence="6 7" key="1">
    <citation type="journal article" date="2011" name="J. Bacteriol.">
        <title>Draft genome of the psychrotolerant acidophile Acidithiobacillus ferrivorans SS3.</title>
        <authorList>
            <person name="Liljeqvist M."/>
            <person name="Valdes J."/>
            <person name="Holmes D.S."/>
            <person name="Dopson M."/>
        </authorList>
    </citation>
    <scope>NUCLEOTIDE SEQUENCE [LARGE SCALE GENOMIC DNA]</scope>
    <source>
        <strain evidence="6 7">SS3</strain>
    </source>
</reference>
<evidence type="ECO:0000256" key="2">
    <source>
        <dbReference type="PIRSR" id="PIRSR640198-2"/>
    </source>
</evidence>
<protein>
    <submittedName>
        <fullName evidence="6">Filamentation induced by cAMP protein Fic</fullName>
    </submittedName>
</protein>